<evidence type="ECO:0000259" key="5">
    <source>
        <dbReference type="PROSITE" id="PS51352"/>
    </source>
</evidence>
<dbReference type="PANTHER" id="PTHR42852">
    <property type="entry name" value="THIOL:DISULFIDE INTERCHANGE PROTEIN DSBE"/>
    <property type="match status" value="1"/>
</dbReference>
<evidence type="ECO:0000256" key="4">
    <source>
        <dbReference type="SAM" id="MobiDB-lite"/>
    </source>
</evidence>
<dbReference type="GO" id="GO:0017004">
    <property type="term" value="P:cytochrome complex assembly"/>
    <property type="evidence" value="ECO:0007669"/>
    <property type="project" value="UniProtKB-KW"/>
</dbReference>
<gene>
    <name evidence="6" type="ORF">HHL27_02535</name>
</gene>
<feature type="region of interest" description="Disordered" evidence="4">
    <location>
        <begin position="44"/>
        <end position="72"/>
    </location>
</feature>
<dbReference type="InterPro" id="IPR013766">
    <property type="entry name" value="Thioredoxin_domain"/>
</dbReference>
<evidence type="ECO:0000256" key="2">
    <source>
        <dbReference type="ARBA" id="ARBA00022748"/>
    </source>
</evidence>
<sequence>MMAEGPAAKRPPHIWLEPELPLISLRSPALLLLPLTLGIAGCDRQSPTATQPSSAPTGAETAANASQGSKGEFNGTLDIANRGAAMPDFAFQDTAGKTLRSADLKGKPVLINLWATWCGPCVLEMPMLDSLAAAHAGKLRVVTISQDMGQPEKVKALFEQKKFAHLEPWLDPENQLGFHYNTGLLPTSVLYDAKGREVWRMIGAHDWSGARTRALLADTLGG</sequence>
<proteinExistence type="predicted"/>
<dbReference type="Gene3D" id="3.40.30.10">
    <property type="entry name" value="Glutaredoxin"/>
    <property type="match status" value="1"/>
</dbReference>
<name>A0A7Y0BLA8_9SPHN</name>
<keyword evidence="7" id="KW-1185">Reference proteome</keyword>
<dbReference type="Pfam" id="PF08534">
    <property type="entry name" value="Redoxin"/>
    <property type="match status" value="1"/>
</dbReference>
<accession>A0A7Y0BLA8</accession>
<dbReference type="PROSITE" id="PS00194">
    <property type="entry name" value="THIOREDOXIN_1"/>
    <property type="match status" value="1"/>
</dbReference>
<evidence type="ECO:0000313" key="6">
    <source>
        <dbReference type="EMBL" id="NML92546.1"/>
    </source>
</evidence>
<dbReference type="GO" id="GO:0015036">
    <property type="term" value="F:disulfide oxidoreductase activity"/>
    <property type="evidence" value="ECO:0007669"/>
    <property type="project" value="UniProtKB-ARBA"/>
</dbReference>
<evidence type="ECO:0000256" key="3">
    <source>
        <dbReference type="ARBA" id="ARBA00023284"/>
    </source>
</evidence>
<dbReference type="InterPro" id="IPR017937">
    <property type="entry name" value="Thioredoxin_CS"/>
</dbReference>
<dbReference type="SUPFAM" id="SSF52833">
    <property type="entry name" value="Thioredoxin-like"/>
    <property type="match status" value="1"/>
</dbReference>
<dbReference type="InterPro" id="IPR050553">
    <property type="entry name" value="Thioredoxin_ResA/DsbE_sf"/>
</dbReference>
<dbReference type="InterPro" id="IPR013740">
    <property type="entry name" value="Redoxin"/>
</dbReference>
<evidence type="ECO:0000256" key="1">
    <source>
        <dbReference type="ARBA" id="ARBA00004196"/>
    </source>
</evidence>
<dbReference type="Proteomes" id="UP000583556">
    <property type="component" value="Unassembled WGS sequence"/>
</dbReference>
<comment type="caution">
    <text evidence="6">The sequence shown here is derived from an EMBL/GenBank/DDBJ whole genome shotgun (WGS) entry which is preliminary data.</text>
</comment>
<evidence type="ECO:0000313" key="7">
    <source>
        <dbReference type="Proteomes" id="UP000583556"/>
    </source>
</evidence>
<dbReference type="PROSITE" id="PS51352">
    <property type="entry name" value="THIOREDOXIN_2"/>
    <property type="match status" value="1"/>
</dbReference>
<dbReference type="EMBL" id="JABBGM010000001">
    <property type="protein sequence ID" value="NML92546.1"/>
    <property type="molecule type" value="Genomic_DNA"/>
</dbReference>
<dbReference type="AlphaFoldDB" id="A0A7Y0BLA8"/>
<dbReference type="PANTHER" id="PTHR42852:SF13">
    <property type="entry name" value="PROTEIN DIPZ"/>
    <property type="match status" value="1"/>
</dbReference>
<keyword evidence="3" id="KW-0676">Redox-active center</keyword>
<dbReference type="CDD" id="cd02966">
    <property type="entry name" value="TlpA_like_family"/>
    <property type="match status" value="1"/>
</dbReference>
<keyword evidence="2" id="KW-0201">Cytochrome c-type biogenesis</keyword>
<organism evidence="6 7">
    <name type="scientific">Novosphingobium olei</name>
    <dbReference type="NCBI Taxonomy" id="2728851"/>
    <lineage>
        <taxon>Bacteria</taxon>
        <taxon>Pseudomonadati</taxon>
        <taxon>Pseudomonadota</taxon>
        <taxon>Alphaproteobacteria</taxon>
        <taxon>Sphingomonadales</taxon>
        <taxon>Sphingomonadaceae</taxon>
        <taxon>Novosphingobium</taxon>
    </lineage>
</organism>
<feature type="domain" description="Thioredoxin" evidence="5">
    <location>
        <begin position="80"/>
        <end position="222"/>
    </location>
</feature>
<dbReference type="GO" id="GO:0030313">
    <property type="term" value="C:cell envelope"/>
    <property type="evidence" value="ECO:0007669"/>
    <property type="project" value="UniProtKB-SubCell"/>
</dbReference>
<comment type="subcellular location">
    <subcellularLocation>
        <location evidence="1">Cell envelope</location>
    </subcellularLocation>
</comment>
<feature type="compositionally biased region" description="Polar residues" evidence="4">
    <location>
        <begin position="45"/>
        <end position="56"/>
    </location>
</feature>
<protein>
    <submittedName>
        <fullName evidence="6">TlpA family protein disulfide reductase</fullName>
    </submittedName>
</protein>
<reference evidence="6 7" key="1">
    <citation type="submission" date="2020-04" db="EMBL/GenBank/DDBJ databases">
        <title>Novosphingobium sp. TW-4 isolated from soil.</title>
        <authorList>
            <person name="Dahal R.H."/>
            <person name="Chaudhary D.K."/>
        </authorList>
    </citation>
    <scope>NUCLEOTIDE SEQUENCE [LARGE SCALE GENOMIC DNA]</scope>
    <source>
        <strain evidence="6 7">TW-4</strain>
    </source>
</reference>
<dbReference type="InterPro" id="IPR036249">
    <property type="entry name" value="Thioredoxin-like_sf"/>
</dbReference>